<dbReference type="InterPro" id="IPR021864">
    <property type="entry name" value="DUF3475"/>
</dbReference>
<evidence type="ECO:0000313" key="3">
    <source>
        <dbReference type="EMBL" id="VVA09350.1"/>
    </source>
</evidence>
<dbReference type="EMBL" id="CABIKO010000396">
    <property type="protein sequence ID" value="VVA35582.1"/>
    <property type="molecule type" value="Genomic_DNA"/>
</dbReference>
<reference evidence="5" key="2">
    <citation type="journal article" date="2020" name="Plant J.">
        <title>Transposons played a major role in the diversification between the closely related almond and peach genomes: results from the almond genome sequence.</title>
        <authorList>
            <person name="Alioto T."/>
            <person name="Alexiou K.G."/>
            <person name="Bardil A."/>
            <person name="Barteri F."/>
            <person name="Castanera R."/>
            <person name="Cruz F."/>
            <person name="Dhingra A."/>
            <person name="Duval H."/>
            <person name="Fernandez I Marti A."/>
            <person name="Frias L."/>
            <person name="Galan B."/>
            <person name="Garcia J.L."/>
            <person name="Howad W."/>
            <person name="Gomez-Garrido J."/>
            <person name="Gut M."/>
            <person name="Julca I."/>
            <person name="Morata J."/>
            <person name="Puigdomenech P."/>
            <person name="Ribeca P."/>
            <person name="Rubio Cabetas M.J."/>
            <person name="Vlasova A."/>
            <person name="Wirthensohn M."/>
            <person name="Garcia-Mas J."/>
            <person name="Gabaldon T."/>
            <person name="Casacuberta J.M."/>
            <person name="Arus P."/>
        </authorList>
    </citation>
    <scope>NUCLEOTIDE SEQUENCE [LARGE SCALE GENOMIC DNA]</scope>
    <source>
        <strain evidence="5">cv. Texas</strain>
    </source>
</reference>
<dbReference type="InterPro" id="IPR007700">
    <property type="entry name" value="DUF668"/>
</dbReference>
<evidence type="ECO:0000259" key="1">
    <source>
        <dbReference type="Pfam" id="PF05003"/>
    </source>
</evidence>
<dbReference type="InParanoid" id="A0A5E4E3N0"/>
<accession>A0A5E4E3N0</accession>
<evidence type="ECO:0000313" key="4">
    <source>
        <dbReference type="EMBL" id="VVA35582.1"/>
    </source>
</evidence>
<protein>
    <recommendedName>
        <fullName evidence="6">Type-1 restriction enzyme mjaxp r protein</fullName>
    </recommendedName>
</protein>
<dbReference type="PANTHER" id="PTHR31371:SF4">
    <property type="entry name" value="DUF668 DOMAIN-CONTAINING PROTEIN"/>
    <property type="match status" value="1"/>
</dbReference>
<dbReference type="OMA" id="LHYVCRI"/>
<dbReference type="Gramene" id="VVA35582">
    <property type="protein sequence ID" value="VVA35582"/>
    <property type="gene ID" value="Prudul26B009360"/>
</dbReference>
<feature type="domain" description="DUF668" evidence="1">
    <location>
        <begin position="399"/>
        <end position="490"/>
    </location>
</feature>
<dbReference type="Proteomes" id="UP000327085">
    <property type="component" value="Chromosome 7"/>
</dbReference>
<organism evidence="3 5">
    <name type="scientific">Prunus dulcis</name>
    <name type="common">Almond</name>
    <name type="synonym">Amygdalus dulcis</name>
    <dbReference type="NCBI Taxonomy" id="3755"/>
    <lineage>
        <taxon>Eukaryota</taxon>
        <taxon>Viridiplantae</taxon>
        <taxon>Streptophyta</taxon>
        <taxon>Embryophyta</taxon>
        <taxon>Tracheophyta</taxon>
        <taxon>Spermatophyta</taxon>
        <taxon>Magnoliopsida</taxon>
        <taxon>eudicotyledons</taxon>
        <taxon>Gunneridae</taxon>
        <taxon>Pentapetalae</taxon>
        <taxon>rosids</taxon>
        <taxon>fabids</taxon>
        <taxon>Rosales</taxon>
        <taxon>Rosaceae</taxon>
        <taxon>Amygdaloideae</taxon>
        <taxon>Amygdaleae</taxon>
        <taxon>Prunus</taxon>
    </lineage>
</organism>
<evidence type="ECO:0008006" key="6">
    <source>
        <dbReference type="Google" id="ProtNLM"/>
    </source>
</evidence>
<dbReference type="PANTHER" id="PTHR31371">
    <property type="entry name" value="BNAC09G50660D PROTEIN"/>
    <property type="match status" value="1"/>
</dbReference>
<reference evidence="3" key="1">
    <citation type="submission" date="2019-07" db="EMBL/GenBank/DDBJ databases">
        <authorList>
            <person name="Alioto T."/>
            <person name="Alioto T."/>
            <person name="Gomez Garrido J."/>
        </authorList>
    </citation>
    <scope>NUCLEOTIDE SEQUENCE</scope>
</reference>
<dbReference type="Pfam" id="PF05003">
    <property type="entry name" value="DUF668"/>
    <property type="match status" value="1"/>
</dbReference>
<dbReference type="EMBL" id="CABIKO010000001">
    <property type="protein sequence ID" value="VVA09350.1"/>
    <property type="molecule type" value="Genomic_DNA"/>
</dbReference>
<feature type="domain" description="DUF3475" evidence="2">
    <location>
        <begin position="31"/>
        <end position="87"/>
    </location>
</feature>
<gene>
    <name evidence="3" type="ORF">ALMOND_2B002130</name>
    <name evidence="4" type="ORF">ALMOND_2B009360</name>
</gene>
<sequence>MKGEMVSESWFGSLRFSWNRVVEVEKPVVGILAFEVAGLMLKMVNLWNIVGEKEMLRLREEIVNSPGMRRLVADDDGYLMELALNEIIENLGYLAMSVVRLGKRCTDPVYHRFEEFFDDPLENGFQWLGWEYRWKKMERKVKKMERFVEATMQLSQELEVLAELEQTLRRMRANPQLNRVKLLEFQQKVMWQRQVVKNLQEMSPWSRTYDYTVRLLARSMFTILERIKLVFGYDQMDSGEGNNNSEITNSACLSRSHSFSAIMHSSVHPSDGNHCGFYSGPLGRSLTKPRLIASSKNKTNKQRQAHHQSSIQHGNYSQLKAKSFAHVGPFKGCMTGGSESPVFHSCKPEIGGSMRLRSTHMKLCEKYTHMGSQSFSHSIYSKLSLFSSKCTLLAASPSTLGDAALALHYANVIVLIENIASSPHLISLDARYDLYNMLTTTIRTTLRARLKSYARTMGTSVYDPALAGEWSLALEQILEWLAPLAHNMVRWHSERNFVKQQEVSKTNVLLVQTLHFANQAKTEAAIVELLIGLNYMCMIDEHNRKALRDAGGNRPYDDYMFKRDEIA</sequence>
<dbReference type="Gramene" id="VVA09350">
    <property type="protein sequence ID" value="VVA09350"/>
    <property type="gene ID" value="Prudul26B002130"/>
</dbReference>
<proteinExistence type="predicted"/>
<evidence type="ECO:0000313" key="5">
    <source>
        <dbReference type="Proteomes" id="UP000327085"/>
    </source>
</evidence>
<evidence type="ECO:0000259" key="2">
    <source>
        <dbReference type="Pfam" id="PF11961"/>
    </source>
</evidence>
<name>A0A5E4E3N0_PRUDU</name>
<dbReference type="GO" id="GO:0045927">
    <property type="term" value="P:positive regulation of growth"/>
    <property type="evidence" value="ECO:0007669"/>
    <property type="project" value="InterPro"/>
</dbReference>
<dbReference type="AlphaFoldDB" id="A0A5E4E3N0"/>
<dbReference type="Pfam" id="PF11961">
    <property type="entry name" value="DUF3475"/>
    <property type="match status" value="1"/>
</dbReference>